<name>A0A0F9LW36_9ZZZZ</name>
<dbReference type="SUPFAM" id="SSF52540">
    <property type="entry name" value="P-loop containing nucleoside triphosphate hydrolases"/>
    <property type="match status" value="1"/>
</dbReference>
<protein>
    <submittedName>
        <fullName evidence="1">Uncharacterized protein</fullName>
    </submittedName>
</protein>
<dbReference type="AlphaFoldDB" id="A0A0F9LW36"/>
<dbReference type="Gene3D" id="3.40.50.300">
    <property type="entry name" value="P-loop containing nucleotide triphosphate hydrolases"/>
    <property type="match status" value="1"/>
</dbReference>
<proteinExistence type="predicted"/>
<sequence length="268" mass="30444">QDKETIKFLSSINHVGKKVIGEHIRSLNFANFNYVYSQDDQDNLFIIASDIKDPEEEVRTKLNLLKEEFSKQQEKRGKRVENLIKIVDFDDFALDQIYVPPKILLAGENGVGKTSIMNLFPGETVLELDNDMNEIIEKAVKLTGLKGITQIVLREINFQSLVDNVNDYSSLLRTVNIICIVTNSGAGNLSRTLSLYNRLIGQVKKADFYILANFQDSVNSAFDPEKISESFGLKTFGFSATQKDSQKKIYTIIKRMLEISILEKFESK</sequence>
<feature type="non-terminal residue" evidence="1">
    <location>
        <position position="1"/>
    </location>
</feature>
<organism evidence="1">
    <name type="scientific">marine sediment metagenome</name>
    <dbReference type="NCBI Taxonomy" id="412755"/>
    <lineage>
        <taxon>unclassified sequences</taxon>
        <taxon>metagenomes</taxon>
        <taxon>ecological metagenomes</taxon>
    </lineage>
</organism>
<evidence type="ECO:0000313" key="1">
    <source>
        <dbReference type="EMBL" id="KKM91336.1"/>
    </source>
</evidence>
<reference evidence="1" key="1">
    <citation type="journal article" date="2015" name="Nature">
        <title>Complex archaea that bridge the gap between prokaryotes and eukaryotes.</title>
        <authorList>
            <person name="Spang A."/>
            <person name="Saw J.H."/>
            <person name="Jorgensen S.L."/>
            <person name="Zaremba-Niedzwiedzka K."/>
            <person name="Martijn J."/>
            <person name="Lind A.E."/>
            <person name="van Eijk R."/>
            <person name="Schleper C."/>
            <person name="Guy L."/>
            <person name="Ettema T.J."/>
        </authorList>
    </citation>
    <scope>NUCLEOTIDE SEQUENCE</scope>
</reference>
<accession>A0A0F9LW36</accession>
<comment type="caution">
    <text evidence="1">The sequence shown here is derived from an EMBL/GenBank/DDBJ whole genome shotgun (WGS) entry which is preliminary data.</text>
</comment>
<dbReference type="EMBL" id="LAZR01006548">
    <property type="protein sequence ID" value="KKM91336.1"/>
    <property type="molecule type" value="Genomic_DNA"/>
</dbReference>
<gene>
    <name evidence="1" type="ORF">LCGC14_1229620</name>
</gene>
<dbReference type="InterPro" id="IPR027417">
    <property type="entry name" value="P-loop_NTPase"/>
</dbReference>